<dbReference type="STRING" id="1293598.IV56_GL001296"/>
<dbReference type="InterPro" id="IPR041492">
    <property type="entry name" value="HAD_2"/>
</dbReference>
<dbReference type="InterPro" id="IPR023198">
    <property type="entry name" value="PGP-like_dom2"/>
</dbReference>
<accession>A0A0R2MX08</accession>
<dbReference type="InterPro" id="IPR050155">
    <property type="entry name" value="HAD-like_hydrolase_sf"/>
</dbReference>
<dbReference type="PANTHER" id="PTHR43434">
    <property type="entry name" value="PHOSPHOGLYCOLATE PHOSPHATASE"/>
    <property type="match status" value="1"/>
</dbReference>
<dbReference type="Pfam" id="PF13419">
    <property type="entry name" value="HAD_2"/>
    <property type="match status" value="1"/>
</dbReference>
<dbReference type="GO" id="GO:0005829">
    <property type="term" value="C:cytosol"/>
    <property type="evidence" value="ECO:0007669"/>
    <property type="project" value="TreeGrafter"/>
</dbReference>
<dbReference type="Proteomes" id="UP000050969">
    <property type="component" value="Unassembled WGS sequence"/>
</dbReference>
<dbReference type="SFLD" id="SFLDS00003">
    <property type="entry name" value="Haloacid_Dehalogenase"/>
    <property type="match status" value="1"/>
</dbReference>
<dbReference type="InterPro" id="IPR023214">
    <property type="entry name" value="HAD_sf"/>
</dbReference>
<reference evidence="1 2" key="1">
    <citation type="journal article" date="2015" name="Genome Announc.">
        <title>Expanding the biotechnology potential of lactobacilli through comparative genomics of 213 strains and associated genera.</title>
        <authorList>
            <person name="Sun Z."/>
            <person name="Harris H.M."/>
            <person name="McCann A."/>
            <person name="Guo C."/>
            <person name="Argimon S."/>
            <person name="Zhang W."/>
            <person name="Yang X."/>
            <person name="Jeffery I.B."/>
            <person name="Cooney J.C."/>
            <person name="Kagawa T.F."/>
            <person name="Liu W."/>
            <person name="Song Y."/>
            <person name="Salvetti E."/>
            <person name="Wrobel A."/>
            <person name="Rasinkangas P."/>
            <person name="Parkhill J."/>
            <person name="Rea M.C."/>
            <person name="O'Sullivan O."/>
            <person name="Ritari J."/>
            <person name="Douillard F.P."/>
            <person name="Paul Ross R."/>
            <person name="Yang R."/>
            <person name="Briner A.E."/>
            <person name="Felis G.E."/>
            <person name="de Vos W.M."/>
            <person name="Barrangou R."/>
            <person name="Klaenhammer T.R."/>
            <person name="Caufield P.W."/>
            <person name="Cui Y."/>
            <person name="Zhang H."/>
            <person name="O'Toole P.W."/>
        </authorList>
    </citation>
    <scope>NUCLEOTIDE SEQUENCE [LARGE SCALE GENOMIC DNA]</scope>
    <source>
        <strain evidence="1 2">DSM 24301</strain>
    </source>
</reference>
<dbReference type="Gene3D" id="3.40.50.1000">
    <property type="entry name" value="HAD superfamily/HAD-like"/>
    <property type="match status" value="1"/>
</dbReference>
<dbReference type="AlphaFoldDB" id="A0A0R2MX08"/>
<dbReference type="Gene3D" id="1.10.150.240">
    <property type="entry name" value="Putative phosphatase, domain 2"/>
    <property type="match status" value="1"/>
</dbReference>
<evidence type="ECO:0000313" key="2">
    <source>
        <dbReference type="Proteomes" id="UP000050969"/>
    </source>
</evidence>
<proteinExistence type="predicted"/>
<dbReference type="PATRIC" id="fig|1293598.4.peg.1360"/>
<organism evidence="1 2">
    <name type="scientific">Lacticaseibacillus saniviri JCM 17471 = DSM 24301</name>
    <dbReference type="NCBI Taxonomy" id="1293598"/>
    <lineage>
        <taxon>Bacteria</taxon>
        <taxon>Bacillati</taxon>
        <taxon>Bacillota</taxon>
        <taxon>Bacilli</taxon>
        <taxon>Lactobacillales</taxon>
        <taxon>Lactobacillaceae</taxon>
        <taxon>Lacticaseibacillus</taxon>
    </lineage>
</organism>
<dbReference type="PANTHER" id="PTHR43434:SF25">
    <property type="entry name" value="PHOSPHOGLYCOLATE PHOSPHATASE"/>
    <property type="match status" value="1"/>
</dbReference>
<dbReference type="GO" id="GO:0008967">
    <property type="term" value="F:phosphoglycolate phosphatase activity"/>
    <property type="evidence" value="ECO:0007669"/>
    <property type="project" value="TreeGrafter"/>
</dbReference>
<dbReference type="GO" id="GO:0006281">
    <property type="term" value="P:DNA repair"/>
    <property type="evidence" value="ECO:0007669"/>
    <property type="project" value="TreeGrafter"/>
</dbReference>
<dbReference type="InterPro" id="IPR036412">
    <property type="entry name" value="HAD-like_sf"/>
</dbReference>
<sequence length="207" mass="23159">MQNFIWDFDGTLYDTYPGMMAALVQVAQENGAAIDSAKTLVAIKAGSIKDWLQTFAAERGLDYATLDKRFHDLEATKLGMAKPYPQTAALLQQIHEAGGNNLLMTHRDKSAWTLLDRDGFADWFLGGVTTELHLKRKPDPEAINYLLMRYQLNPEVTVMVGDRRLDIVAGQNAHVHTAYFNVDGLNDAPMADWQVDHLQDLAKLIKA</sequence>
<protein>
    <submittedName>
        <fullName evidence="1">p-Ser-HPr phosphatase</fullName>
    </submittedName>
</protein>
<comment type="caution">
    <text evidence="1">The sequence shown here is derived from an EMBL/GenBank/DDBJ whole genome shotgun (WGS) entry which is preliminary data.</text>
</comment>
<dbReference type="RefSeq" id="WP_056991982.1">
    <property type="nucleotide sequence ID" value="NZ_JQCE01000005.1"/>
</dbReference>
<name>A0A0R2MX08_9LACO</name>
<dbReference type="EMBL" id="JQCE01000005">
    <property type="protein sequence ID" value="KRO18168.1"/>
    <property type="molecule type" value="Genomic_DNA"/>
</dbReference>
<dbReference type="SUPFAM" id="SSF56784">
    <property type="entry name" value="HAD-like"/>
    <property type="match status" value="1"/>
</dbReference>
<gene>
    <name evidence="1" type="ORF">IV56_GL001296</name>
</gene>
<dbReference type="SFLD" id="SFLDG01129">
    <property type="entry name" value="C1.5:_HAD__Beta-PGM__Phosphata"/>
    <property type="match status" value="1"/>
</dbReference>
<evidence type="ECO:0000313" key="1">
    <source>
        <dbReference type="EMBL" id="KRO18168.1"/>
    </source>
</evidence>
<keyword evidence="2" id="KW-1185">Reference proteome</keyword>